<comment type="caution">
    <text evidence="1">The sequence shown here is derived from an EMBL/GenBank/DDBJ whole genome shotgun (WGS) entry which is preliminary data.</text>
</comment>
<dbReference type="Proteomes" id="UP001369086">
    <property type="component" value="Unassembled WGS sequence"/>
</dbReference>
<organism evidence="1 2">
    <name type="scientific">Huso huso</name>
    <name type="common">Beluga</name>
    <name type="synonym">Acipenser huso</name>
    <dbReference type="NCBI Taxonomy" id="61971"/>
    <lineage>
        <taxon>Eukaryota</taxon>
        <taxon>Metazoa</taxon>
        <taxon>Chordata</taxon>
        <taxon>Craniata</taxon>
        <taxon>Vertebrata</taxon>
        <taxon>Euteleostomi</taxon>
        <taxon>Actinopterygii</taxon>
        <taxon>Chondrostei</taxon>
        <taxon>Acipenseriformes</taxon>
        <taxon>Acipenseridae</taxon>
        <taxon>Huso</taxon>
    </lineage>
</organism>
<evidence type="ECO:0000313" key="2">
    <source>
        <dbReference type="Proteomes" id="UP001369086"/>
    </source>
</evidence>
<dbReference type="EMBL" id="JAHFZB010000002">
    <property type="protein sequence ID" value="KAK6493100.1"/>
    <property type="molecule type" value="Genomic_DNA"/>
</dbReference>
<feature type="non-terminal residue" evidence="1">
    <location>
        <position position="1"/>
    </location>
</feature>
<keyword evidence="2" id="KW-1185">Reference proteome</keyword>
<reference evidence="1 2" key="1">
    <citation type="submission" date="2021-05" db="EMBL/GenBank/DDBJ databases">
        <authorList>
            <person name="Zahm M."/>
            <person name="Klopp C."/>
            <person name="Cabau C."/>
            <person name="Kuhl H."/>
            <person name="Suciu R."/>
            <person name="Ciorpac M."/>
            <person name="Holostenco D."/>
            <person name="Gessner J."/>
            <person name="Wuertz S."/>
            <person name="Hohne C."/>
            <person name="Stock M."/>
            <person name="Gislard M."/>
            <person name="Lluch J."/>
            <person name="Milhes M."/>
            <person name="Lampietro C."/>
            <person name="Lopez Roques C."/>
            <person name="Donnadieu C."/>
            <person name="Du K."/>
            <person name="Schartl M."/>
            <person name="Guiguen Y."/>
        </authorList>
    </citation>
    <scope>NUCLEOTIDE SEQUENCE [LARGE SCALE GENOMIC DNA]</scope>
    <source>
        <strain evidence="1">Hh-F2</strain>
        <tissue evidence="1">Blood</tissue>
    </source>
</reference>
<protein>
    <submittedName>
        <fullName evidence="1">Uncharacterized protein</fullName>
    </submittedName>
</protein>
<accession>A0ABR1A7N4</accession>
<proteinExistence type="predicted"/>
<gene>
    <name evidence="1" type="ORF">HHUSO_G2588</name>
</gene>
<evidence type="ECO:0000313" key="1">
    <source>
        <dbReference type="EMBL" id="KAK6493100.1"/>
    </source>
</evidence>
<name>A0ABR1A7N4_HUSHU</name>
<sequence>QNIMRHLLTNKLAQGLNWTGLGEKIYFRDLKIRVILQKAVRRNPATKEATDEEIQREISHFLCGAGDRKGGQKERQLIMAAKAV</sequence>